<feature type="region of interest" description="Disordered" evidence="1">
    <location>
        <begin position="153"/>
        <end position="223"/>
    </location>
</feature>
<reference evidence="2" key="1">
    <citation type="journal article" date="2012" name="Nat. Biotechnol.">
        <title>Reference genome sequence of the model plant Setaria.</title>
        <authorList>
            <person name="Bennetzen J.L."/>
            <person name="Schmutz J."/>
            <person name="Wang H."/>
            <person name="Percifield R."/>
            <person name="Hawkins J."/>
            <person name="Pontaroli A.C."/>
            <person name="Estep M."/>
            <person name="Feng L."/>
            <person name="Vaughn J.N."/>
            <person name="Grimwood J."/>
            <person name="Jenkins J."/>
            <person name="Barry K."/>
            <person name="Lindquist E."/>
            <person name="Hellsten U."/>
            <person name="Deshpande S."/>
            <person name="Wang X."/>
            <person name="Wu X."/>
            <person name="Mitros T."/>
            <person name="Triplett J."/>
            <person name="Yang X."/>
            <person name="Ye C.Y."/>
            <person name="Mauro-Herrera M."/>
            <person name="Wang L."/>
            <person name="Li P."/>
            <person name="Sharma M."/>
            <person name="Sharma R."/>
            <person name="Ronald P.C."/>
            <person name="Panaud O."/>
            <person name="Kellogg E.A."/>
            <person name="Brutnell T.P."/>
            <person name="Doust A.N."/>
            <person name="Tuskan G.A."/>
            <person name="Rokhsar D."/>
            <person name="Devos K.M."/>
        </authorList>
    </citation>
    <scope>NUCLEOTIDE SEQUENCE [LARGE SCALE GENOMIC DNA]</scope>
    <source>
        <strain evidence="2">Yugu1</strain>
    </source>
</reference>
<dbReference type="AlphaFoldDB" id="A0A368QK90"/>
<gene>
    <name evidence="2" type="ORF">SETIT_3G297500v2</name>
</gene>
<feature type="region of interest" description="Disordered" evidence="1">
    <location>
        <begin position="236"/>
        <end position="258"/>
    </location>
</feature>
<feature type="region of interest" description="Disordered" evidence="1">
    <location>
        <begin position="1"/>
        <end position="34"/>
    </location>
</feature>
<reference evidence="2" key="2">
    <citation type="submission" date="2015-07" db="EMBL/GenBank/DDBJ databases">
        <authorList>
            <person name="Noorani M."/>
        </authorList>
    </citation>
    <scope>NUCLEOTIDE SEQUENCE</scope>
    <source>
        <strain evidence="2">Yugu1</strain>
    </source>
</reference>
<dbReference type="STRING" id="4555.A0A368QK90"/>
<feature type="compositionally biased region" description="Basic and acidic residues" evidence="1">
    <location>
        <begin position="193"/>
        <end position="220"/>
    </location>
</feature>
<protein>
    <submittedName>
        <fullName evidence="2">Uncharacterized protein</fullName>
    </submittedName>
</protein>
<organism evidence="2">
    <name type="scientific">Setaria italica</name>
    <name type="common">Foxtail millet</name>
    <name type="synonym">Panicum italicum</name>
    <dbReference type="NCBI Taxonomy" id="4555"/>
    <lineage>
        <taxon>Eukaryota</taxon>
        <taxon>Viridiplantae</taxon>
        <taxon>Streptophyta</taxon>
        <taxon>Embryophyta</taxon>
        <taxon>Tracheophyta</taxon>
        <taxon>Spermatophyta</taxon>
        <taxon>Magnoliopsida</taxon>
        <taxon>Liliopsida</taxon>
        <taxon>Poales</taxon>
        <taxon>Poaceae</taxon>
        <taxon>PACMAD clade</taxon>
        <taxon>Panicoideae</taxon>
        <taxon>Panicodae</taxon>
        <taxon>Paniceae</taxon>
        <taxon>Cenchrinae</taxon>
        <taxon>Setaria</taxon>
    </lineage>
</organism>
<proteinExistence type="predicted"/>
<sequence length="287" mass="30362">MTCAARSTHSAATHTPVAPRRRRRSANTSSTSAVATWAPDAASVSPCRVLPPRWGPAVEVWRASASAVRRNTRSRVARSARCGHGERKRKARLAGRERGVGGGERAVVESHLMRVEWDVIAVVVGVGGLATCQGDEVAVAAWGIAHWREERVPAGAGPRQRSGSPPAPVPGRGAVPAGAGPGQRSGPRRRRSRAEERVPTGADLGRRERGDGEVEQREVRAGGAGGRCGRVAALIGENSSSEAGGEDGEEEEVESKLKEGDALGCLAASWPTGRKLKEEWPWELQIP</sequence>
<feature type="compositionally biased region" description="Low complexity" evidence="1">
    <location>
        <begin position="1"/>
        <end position="18"/>
    </location>
</feature>
<name>A0A368QK90_SETIT</name>
<accession>A0A368QK90</accession>
<evidence type="ECO:0000313" key="2">
    <source>
        <dbReference type="EMBL" id="RCV18389.1"/>
    </source>
</evidence>
<evidence type="ECO:0000256" key="1">
    <source>
        <dbReference type="SAM" id="MobiDB-lite"/>
    </source>
</evidence>
<feature type="compositionally biased region" description="Acidic residues" evidence="1">
    <location>
        <begin position="244"/>
        <end position="253"/>
    </location>
</feature>
<feature type="compositionally biased region" description="Low complexity" evidence="1">
    <location>
        <begin position="170"/>
        <end position="185"/>
    </location>
</feature>
<dbReference type="EMBL" id="CM003530">
    <property type="protein sequence ID" value="RCV18389.1"/>
    <property type="molecule type" value="Genomic_DNA"/>
</dbReference>